<name>A0A9Q1FQA9_SYNKA</name>
<reference evidence="2" key="1">
    <citation type="journal article" date="2023" name="Science">
        <title>Genome structures resolve the early diversification of teleost fishes.</title>
        <authorList>
            <person name="Parey E."/>
            <person name="Louis A."/>
            <person name="Montfort J."/>
            <person name="Bouchez O."/>
            <person name="Roques C."/>
            <person name="Iampietro C."/>
            <person name="Lluch J."/>
            <person name="Castinel A."/>
            <person name="Donnadieu C."/>
            <person name="Desvignes T."/>
            <person name="Floi Bucao C."/>
            <person name="Jouanno E."/>
            <person name="Wen M."/>
            <person name="Mejri S."/>
            <person name="Dirks R."/>
            <person name="Jansen H."/>
            <person name="Henkel C."/>
            <person name="Chen W.J."/>
            <person name="Zahm M."/>
            <person name="Cabau C."/>
            <person name="Klopp C."/>
            <person name="Thompson A.W."/>
            <person name="Robinson-Rechavi M."/>
            <person name="Braasch I."/>
            <person name="Lecointre G."/>
            <person name="Bobe J."/>
            <person name="Postlethwait J.H."/>
            <person name="Berthelot C."/>
            <person name="Roest Crollius H."/>
            <person name="Guiguen Y."/>
        </authorList>
    </citation>
    <scope>NUCLEOTIDE SEQUENCE</scope>
    <source>
        <strain evidence="2">WJC10195</strain>
    </source>
</reference>
<accession>A0A9Q1FQA9</accession>
<dbReference type="Proteomes" id="UP001152622">
    <property type="component" value="Chromosome 4"/>
</dbReference>
<gene>
    <name evidence="2" type="ORF">SKAU_G00129540</name>
</gene>
<dbReference type="EMBL" id="JAINUF010000004">
    <property type="protein sequence ID" value="KAJ8364123.1"/>
    <property type="molecule type" value="Genomic_DNA"/>
</dbReference>
<protein>
    <submittedName>
        <fullName evidence="2">Uncharacterized protein</fullName>
    </submittedName>
</protein>
<dbReference type="AlphaFoldDB" id="A0A9Q1FQA9"/>
<evidence type="ECO:0000256" key="1">
    <source>
        <dbReference type="SAM" id="MobiDB-lite"/>
    </source>
</evidence>
<feature type="region of interest" description="Disordered" evidence="1">
    <location>
        <begin position="71"/>
        <end position="100"/>
    </location>
</feature>
<proteinExistence type="predicted"/>
<evidence type="ECO:0000313" key="3">
    <source>
        <dbReference type="Proteomes" id="UP001152622"/>
    </source>
</evidence>
<keyword evidence="3" id="KW-1185">Reference proteome</keyword>
<comment type="caution">
    <text evidence="2">The sequence shown here is derived from an EMBL/GenBank/DDBJ whole genome shotgun (WGS) entry which is preliminary data.</text>
</comment>
<sequence length="100" mass="11339">MSESNTDRVPSRRAFDVRLRWPAISMSSEPPADPSRAGGPRLWWPALTADHSADSLLVLRYRRRRSLQPCAAPSKGLADRYPQLSRSEPGRRAYNFSTQK</sequence>
<organism evidence="2 3">
    <name type="scientific">Synaphobranchus kaupii</name>
    <name type="common">Kaup's arrowtooth eel</name>
    <dbReference type="NCBI Taxonomy" id="118154"/>
    <lineage>
        <taxon>Eukaryota</taxon>
        <taxon>Metazoa</taxon>
        <taxon>Chordata</taxon>
        <taxon>Craniata</taxon>
        <taxon>Vertebrata</taxon>
        <taxon>Euteleostomi</taxon>
        <taxon>Actinopterygii</taxon>
        <taxon>Neopterygii</taxon>
        <taxon>Teleostei</taxon>
        <taxon>Anguilliformes</taxon>
        <taxon>Synaphobranchidae</taxon>
        <taxon>Synaphobranchus</taxon>
    </lineage>
</organism>
<evidence type="ECO:0000313" key="2">
    <source>
        <dbReference type="EMBL" id="KAJ8364123.1"/>
    </source>
</evidence>